<comment type="caution">
    <text evidence="2">The sequence shown here is derived from an EMBL/GenBank/DDBJ whole genome shotgun (WGS) entry which is preliminary data.</text>
</comment>
<reference evidence="2" key="1">
    <citation type="submission" date="2021-04" db="EMBL/GenBank/DDBJ databases">
        <title>Whole genome sequencing of Enterococci isolates from hospitalized patients.</title>
        <authorList>
            <person name="Ogoti B.M."/>
            <person name="Onyambu F.G."/>
        </authorList>
    </citation>
    <scope>NUCLEOTIDE SEQUENCE</scope>
    <source>
        <strain evidence="2">242</strain>
    </source>
</reference>
<evidence type="ECO:0000256" key="1">
    <source>
        <dbReference type="SAM" id="MobiDB-lite"/>
    </source>
</evidence>
<dbReference type="EMBL" id="JAGTPW010000022">
    <property type="protein sequence ID" value="MBR8644994.1"/>
    <property type="molecule type" value="Genomic_DNA"/>
</dbReference>
<name>A0A941FJ71_9BACI</name>
<dbReference type="AlphaFoldDB" id="A0A941FJ71"/>
<organism evidence="2 3">
    <name type="scientific">Peribacillus frigoritolerans</name>
    <dbReference type="NCBI Taxonomy" id="450367"/>
    <lineage>
        <taxon>Bacteria</taxon>
        <taxon>Bacillati</taxon>
        <taxon>Bacillota</taxon>
        <taxon>Bacilli</taxon>
        <taxon>Bacillales</taxon>
        <taxon>Bacillaceae</taxon>
        <taxon>Peribacillus</taxon>
    </lineage>
</organism>
<dbReference type="Proteomes" id="UP000680045">
    <property type="component" value="Unassembled WGS sequence"/>
</dbReference>
<proteinExistence type="predicted"/>
<gene>
    <name evidence="2" type="ORF">KEH51_14010</name>
</gene>
<accession>A0A941FJ71</accession>
<sequence length="76" mass="8465">MIKTKLFETEGTRLLREYASEGDPQAQVRRGGSRTARGKRVPGVEITVRYPPQKTVSTVCNLPIDFSQFVAKRGAI</sequence>
<evidence type="ECO:0000313" key="3">
    <source>
        <dbReference type="Proteomes" id="UP000680045"/>
    </source>
</evidence>
<feature type="region of interest" description="Disordered" evidence="1">
    <location>
        <begin position="20"/>
        <end position="40"/>
    </location>
</feature>
<evidence type="ECO:0000313" key="2">
    <source>
        <dbReference type="EMBL" id="MBR8644994.1"/>
    </source>
</evidence>
<protein>
    <submittedName>
        <fullName evidence="2">Uncharacterized protein</fullName>
    </submittedName>
</protein>